<organism evidence="1 2">
    <name type="scientific">Corynebacterium durum F0235</name>
    <dbReference type="NCBI Taxonomy" id="1035195"/>
    <lineage>
        <taxon>Bacteria</taxon>
        <taxon>Bacillati</taxon>
        <taxon>Actinomycetota</taxon>
        <taxon>Actinomycetes</taxon>
        <taxon>Mycobacteriales</taxon>
        <taxon>Corynebacteriaceae</taxon>
        <taxon>Corynebacterium</taxon>
    </lineage>
</organism>
<evidence type="ECO:0000313" key="1">
    <source>
        <dbReference type="EMBL" id="EKX92069.1"/>
    </source>
</evidence>
<protein>
    <submittedName>
        <fullName evidence="1">Uncharacterized protein</fullName>
    </submittedName>
</protein>
<evidence type="ECO:0000313" key="2">
    <source>
        <dbReference type="Proteomes" id="UP000010445"/>
    </source>
</evidence>
<dbReference type="HOGENOM" id="CLU_1871939_0_0_11"/>
<dbReference type="EMBL" id="AMEM01000007">
    <property type="protein sequence ID" value="EKX92069.1"/>
    <property type="molecule type" value="Genomic_DNA"/>
</dbReference>
<comment type="caution">
    <text evidence="1">The sequence shown here is derived from an EMBL/GenBank/DDBJ whole genome shotgun (WGS) entry which is preliminary data.</text>
</comment>
<dbReference type="STRING" id="1035195.HMPREF9997_00353"/>
<sequence length="136" mass="15702">MAMHTSLRQRWWMAMREWVVTLACRERPIFMITSRYEEKHAWQGRLRFMTAYVLAGQARISGSAYLCGRAAIAGNAAIAEDAHFQVFETLETFEDSVELIRTALPNGEYGAQNQNGWNVPFRFRRCVPRKCACGHR</sequence>
<name>L1MM75_9CORY</name>
<proteinExistence type="predicted"/>
<gene>
    <name evidence="1" type="ORF">HMPREF9997_00353</name>
</gene>
<keyword evidence="2" id="KW-1185">Reference proteome</keyword>
<reference evidence="1 2" key="1">
    <citation type="submission" date="2012-05" db="EMBL/GenBank/DDBJ databases">
        <authorList>
            <person name="Weinstock G."/>
            <person name="Sodergren E."/>
            <person name="Lobos E.A."/>
            <person name="Fulton L."/>
            <person name="Fulton R."/>
            <person name="Courtney L."/>
            <person name="Fronick C."/>
            <person name="O'Laughlin M."/>
            <person name="Godfrey J."/>
            <person name="Wilson R.M."/>
            <person name="Miner T."/>
            <person name="Farmer C."/>
            <person name="Delehaunty K."/>
            <person name="Cordes M."/>
            <person name="Minx P."/>
            <person name="Tomlinson C."/>
            <person name="Chen J."/>
            <person name="Wollam A."/>
            <person name="Pepin K.H."/>
            <person name="Bhonagiri V."/>
            <person name="Zhang X."/>
            <person name="Suruliraj S."/>
            <person name="Warren W."/>
            <person name="Mitreva M."/>
            <person name="Mardis E.R."/>
            <person name="Wilson R.K."/>
        </authorList>
    </citation>
    <scope>NUCLEOTIDE SEQUENCE [LARGE SCALE GENOMIC DNA]</scope>
    <source>
        <strain evidence="1 2">F0235</strain>
    </source>
</reference>
<dbReference type="AlphaFoldDB" id="L1MM75"/>
<dbReference type="Proteomes" id="UP000010445">
    <property type="component" value="Unassembled WGS sequence"/>
</dbReference>
<accession>L1MM75</accession>